<evidence type="ECO:0000256" key="9">
    <source>
        <dbReference type="ARBA" id="ARBA00023136"/>
    </source>
</evidence>
<protein>
    <recommendedName>
        <fullName evidence="10">Flagellar protein FliL</fullName>
    </recommendedName>
</protein>
<keyword evidence="8" id="KW-1133">Transmembrane helix</keyword>
<evidence type="ECO:0000313" key="13">
    <source>
        <dbReference type="Proteomes" id="UP000823631"/>
    </source>
</evidence>
<evidence type="ECO:0000256" key="1">
    <source>
        <dbReference type="ARBA" id="ARBA00002254"/>
    </source>
</evidence>
<dbReference type="Proteomes" id="UP000823631">
    <property type="component" value="Unassembled WGS sequence"/>
</dbReference>
<dbReference type="InterPro" id="IPR005503">
    <property type="entry name" value="FliL"/>
</dbReference>
<comment type="caution">
    <text evidence="12">The sequence shown here is derived from an EMBL/GenBank/DDBJ whole genome shotgun (WGS) entry which is preliminary data.</text>
</comment>
<evidence type="ECO:0000256" key="2">
    <source>
        <dbReference type="ARBA" id="ARBA00004162"/>
    </source>
</evidence>
<reference evidence="12" key="2">
    <citation type="journal article" date="2021" name="PeerJ">
        <title>Extensive microbial diversity within the chicken gut microbiome revealed by metagenomics and culture.</title>
        <authorList>
            <person name="Gilroy R."/>
            <person name="Ravi A."/>
            <person name="Getino M."/>
            <person name="Pursley I."/>
            <person name="Horton D.L."/>
            <person name="Alikhan N.F."/>
            <person name="Baker D."/>
            <person name="Gharbi K."/>
            <person name="Hall N."/>
            <person name="Watson M."/>
            <person name="Adriaenssens E.M."/>
            <person name="Foster-Nyarko E."/>
            <person name="Jarju S."/>
            <person name="Secka A."/>
            <person name="Antonio M."/>
            <person name="Oren A."/>
            <person name="Chaudhuri R.R."/>
            <person name="La Ragione R."/>
            <person name="Hildebrand F."/>
            <person name="Pallen M.J."/>
        </authorList>
    </citation>
    <scope>NUCLEOTIDE SEQUENCE</scope>
    <source>
        <strain evidence="12">17213</strain>
    </source>
</reference>
<comment type="similarity">
    <text evidence="3 10">Belongs to the FliL family.</text>
</comment>
<reference evidence="12" key="1">
    <citation type="submission" date="2020-10" db="EMBL/GenBank/DDBJ databases">
        <authorList>
            <person name="Gilroy R."/>
        </authorList>
    </citation>
    <scope>NUCLEOTIDE SEQUENCE</scope>
    <source>
        <strain evidence="12">17213</strain>
    </source>
</reference>
<keyword evidence="12" id="KW-0282">Flagellum</keyword>
<feature type="chain" id="PRO_5039445583" description="Flagellar protein FliL" evidence="11">
    <location>
        <begin position="31"/>
        <end position="158"/>
    </location>
</feature>
<sequence>MKAASSNAVKKWAAALLTAGIMALSFNAAAAEEAAAEENAGEAMDQMLKDPEIGYYVMRPDFTTNLAGSAGGRLHYIRISVSIMVGDDRDIELLKEKDPLIRDSIVSLLGAKDYASVSTAEGRELLRQSCRKHLMELINEREGRDVIEDVLFTNYIYQ</sequence>
<evidence type="ECO:0000256" key="6">
    <source>
        <dbReference type="ARBA" id="ARBA00022692"/>
    </source>
</evidence>
<keyword evidence="7 10" id="KW-0283">Flagellar rotation</keyword>
<keyword evidence="9 10" id="KW-0472">Membrane</keyword>
<evidence type="ECO:0000313" key="12">
    <source>
        <dbReference type="EMBL" id="MBO8415438.1"/>
    </source>
</evidence>
<keyword evidence="6" id="KW-0812">Transmembrane</keyword>
<dbReference type="EMBL" id="JADINH010000074">
    <property type="protein sequence ID" value="MBO8415438.1"/>
    <property type="molecule type" value="Genomic_DNA"/>
</dbReference>
<accession>A0A9D9DAG9</accession>
<evidence type="ECO:0000256" key="4">
    <source>
        <dbReference type="ARBA" id="ARBA00022475"/>
    </source>
</evidence>
<keyword evidence="5 10" id="KW-0145">Chemotaxis</keyword>
<evidence type="ECO:0000256" key="10">
    <source>
        <dbReference type="RuleBase" id="RU364125"/>
    </source>
</evidence>
<dbReference type="PANTHER" id="PTHR35091">
    <property type="entry name" value="FLAGELLAR PROTEIN FLIL"/>
    <property type="match status" value="1"/>
</dbReference>
<dbReference type="GO" id="GO:0009425">
    <property type="term" value="C:bacterial-type flagellum basal body"/>
    <property type="evidence" value="ECO:0007669"/>
    <property type="project" value="InterPro"/>
</dbReference>
<evidence type="ECO:0000256" key="7">
    <source>
        <dbReference type="ARBA" id="ARBA00022779"/>
    </source>
</evidence>
<feature type="signal peptide" evidence="11">
    <location>
        <begin position="1"/>
        <end position="30"/>
    </location>
</feature>
<evidence type="ECO:0000256" key="5">
    <source>
        <dbReference type="ARBA" id="ARBA00022500"/>
    </source>
</evidence>
<keyword evidence="12" id="KW-0969">Cilium</keyword>
<dbReference type="GO" id="GO:0005886">
    <property type="term" value="C:plasma membrane"/>
    <property type="evidence" value="ECO:0007669"/>
    <property type="project" value="UniProtKB-SubCell"/>
</dbReference>
<keyword evidence="12" id="KW-0966">Cell projection</keyword>
<keyword evidence="4" id="KW-1003">Cell membrane</keyword>
<keyword evidence="11" id="KW-0732">Signal</keyword>
<dbReference type="Pfam" id="PF03748">
    <property type="entry name" value="FliL"/>
    <property type="match status" value="1"/>
</dbReference>
<evidence type="ECO:0000256" key="11">
    <source>
        <dbReference type="SAM" id="SignalP"/>
    </source>
</evidence>
<comment type="function">
    <text evidence="1 10">Controls the rotational direction of flagella during chemotaxis.</text>
</comment>
<dbReference type="PANTHER" id="PTHR35091:SF2">
    <property type="entry name" value="FLAGELLAR PROTEIN FLIL"/>
    <property type="match status" value="1"/>
</dbReference>
<name>A0A9D9DAG9_9GAMM</name>
<organism evidence="12 13">
    <name type="scientific">Candidatus Avisuccinivibrio stercorigallinarum</name>
    <dbReference type="NCBI Taxonomy" id="2840704"/>
    <lineage>
        <taxon>Bacteria</taxon>
        <taxon>Pseudomonadati</taxon>
        <taxon>Pseudomonadota</taxon>
        <taxon>Gammaproteobacteria</taxon>
        <taxon>Aeromonadales</taxon>
        <taxon>Succinivibrionaceae</taxon>
        <taxon>Succinivibrionaceae incertae sedis</taxon>
        <taxon>Candidatus Avisuccinivibrio</taxon>
    </lineage>
</organism>
<comment type="subcellular location">
    <subcellularLocation>
        <location evidence="10">Cell inner membrane</location>
    </subcellularLocation>
    <subcellularLocation>
        <location evidence="2">Cell membrane</location>
        <topology evidence="2">Single-pass membrane protein</topology>
    </subcellularLocation>
</comment>
<keyword evidence="10" id="KW-0997">Cell inner membrane</keyword>
<dbReference type="GO" id="GO:0071978">
    <property type="term" value="P:bacterial-type flagellum-dependent swarming motility"/>
    <property type="evidence" value="ECO:0007669"/>
    <property type="project" value="TreeGrafter"/>
</dbReference>
<evidence type="ECO:0000256" key="8">
    <source>
        <dbReference type="ARBA" id="ARBA00022989"/>
    </source>
</evidence>
<dbReference type="AlphaFoldDB" id="A0A9D9DAG9"/>
<proteinExistence type="inferred from homology"/>
<evidence type="ECO:0000256" key="3">
    <source>
        <dbReference type="ARBA" id="ARBA00008281"/>
    </source>
</evidence>
<gene>
    <name evidence="12" type="primary">fliL</name>
    <name evidence="12" type="ORF">IAB19_03535</name>
</gene>
<dbReference type="GO" id="GO:0006935">
    <property type="term" value="P:chemotaxis"/>
    <property type="evidence" value="ECO:0007669"/>
    <property type="project" value="UniProtKB-KW"/>
</dbReference>